<reference evidence="5" key="1">
    <citation type="submission" date="2019-11" db="EMBL/GenBank/DDBJ databases">
        <title>Characterization of Clostridium perfringens isolates from swine manure treated agricultural soils.</title>
        <authorList>
            <person name="Wushke S.T."/>
        </authorList>
    </citation>
    <scope>NUCLEOTIDE SEQUENCE</scope>
    <source>
        <strain evidence="5">X15</strain>
    </source>
</reference>
<keyword evidence="2 3" id="KW-0326">Glycosidase</keyword>
<dbReference type="SUPFAM" id="SSF140657">
    <property type="entry name" value="Hyaluronidase post-catalytic domain-like"/>
    <property type="match status" value="1"/>
</dbReference>
<feature type="non-terminal residue" evidence="5">
    <location>
        <position position="1"/>
    </location>
</feature>
<evidence type="ECO:0000259" key="4">
    <source>
        <dbReference type="PROSITE" id="PS52009"/>
    </source>
</evidence>
<dbReference type="GO" id="GO:1901135">
    <property type="term" value="P:carbohydrate derivative metabolic process"/>
    <property type="evidence" value="ECO:0007669"/>
    <property type="project" value="UniProtKB-ARBA"/>
</dbReference>
<dbReference type="Gene3D" id="3.20.20.80">
    <property type="entry name" value="Glycosidases"/>
    <property type="match status" value="1"/>
</dbReference>
<dbReference type="GO" id="GO:0015929">
    <property type="term" value="F:hexosaminidase activity"/>
    <property type="evidence" value="ECO:0007669"/>
    <property type="project" value="UniProtKB-ARBA"/>
</dbReference>
<evidence type="ECO:0000256" key="2">
    <source>
        <dbReference type="ARBA" id="ARBA00023295"/>
    </source>
</evidence>
<dbReference type="SUPFAM" id="SSF51445">
    <property type="entry name" value="(Trans)glycosidases"/>
    <property type="match status" value="1"/>
</dbReference>
<proteinExistence type="inferred from homology"/>
<evidence type="ECO:0000313" key="5">
    <source>
        <dbReference type="EMBL" id="MDZ5034072.1"/>
    </source>
</evidence>
<gene>
    <name evidence="5" type="ORF">GNF81_15205</name>
</gene>
<feature type="active site" description="Proton donor" evidence="3">
    <location>
        <position position="60"/>
    </location>
</feature>
<dbReference type="PANTHER" id="PTHR13170">
    <property type="entry name" value="O-GLCNACASE"/>
    <property type="match status" value="1"/>
</dbReference>
<comment type="caution">
    <text evidence="5">The sequence shown here is derived from an EMBL/GenBank/DDBJ whole genome shotgun (WGS) entry which is preliminary data.</text>
</comment>
<dbReference type="PROSITE" id="PS52009">
    <property type="entry name" value="GH84"/>
    <property type="match status" value="1"/>
</dbReference>
<evidence type="ECO:0000313" key="6">
    <source>
        <dbReference type="Proteomes" id="UP001289066"/>
    </source>
</evidence>
<protein>
    <submittedName>
        <fullName evidence="5">O-GlcNAcase NagJ</fullName>
    </submittedName>
</protein>
<dbReference type="InterPro" id="IPR051822">
    <property type="entry name" value="Glycosyl_Hydrolase_84"/>
</dbReference>
<comment type="similarity">
    <text evidence="3">Belongs to the glycosyl hydrolase 84 family.</text>
</comment>
<accession>A0AAW9J3K6</accession>
<dbReference type="Gene3D" id="1.20.58.460">
    <property type="entry name" value="Hyaluronidase post-catalytic domain-like"/>
    <property type="match status" value="1"/>
</dbReference>
<dbReference type="EMBL" id="WNVG01000196">
    <property type="protein sequence ID" value="MDZ5034072.1"/>
    <property type="molecule type" value="Genomic_DNA"/>
</dbReference>
<dbReference type="AlphaFoldDB" id="A0AAW9J3K6"/>
<dbReference type="PANTHER" id="PTHR13170:SF16">
    <property type="entry name" value="PROTEIN O-GLCNACASE"/>
    <property type="match status" value="1"/>
</dbReference>
<dbReference type="Pfam" id="PF07555">
    <property type="entry name" value="NAGidase"/>
    <property type="match status" value="1"/>
</dbReference>
<dbReference type="InterPro" id="IPR017853">
    <property type="entry name" value="GH"/>
</dbReference>
<organism evidence="5 6">
    <name type="scientific">Clostridium perfringens</name>
    <dbReference type="NCBI Taxonomy" id="1502"/>
    <lineage>
        <taxon>Bacteria</taxon>
        <taxon>Bacillati</taxon>
        <taxon>Bacillota</taxon>
        <taxon>Clostridia</taxon>
        <taxon>Eubacteriales</taxon>
        <taxon>Clostridiaceae</taxon>
        <taxon>Clostridium</taxon>
    </lineage>
</organism>
<name>A0AAW9J3K6_CLOPF</name>
<dbReference type="InterPro" id="IPR011496">
    <property type="entry name" value="O-GlcNAcase_cat"/>
</dbReference>
<keyword evidence="1 3" id="KW-0378">Hydrolase</keyword>
<sequence>MSELIETSKKNKVDFVFAISPGIDIRFDGDAGEEDFQALINKCQSLYDMGVRSFAILFDDISNKDGIKQATLLNRFNEEFVKVKGDVKPLITVPTVYDTHSMGRVEELNPYTRDFSSTLDSDIMVMWTGPVVVSEGIDLENAQFVNSIYGKRMGVWWNYPVTDYMKEKLALGPIYNADKALKDEVDFFTMNPMEHAEFSKIALATGAAYSWNTEAYDYDKAWNKAIEMLYGDLAEEMKVFANHSTRMEGGWASTGRADAPEVRANMDSLLKKLAKGQDASYEIDYLYKEFDSMINA</sequence>
<evidence type="ECO:0000256" key="1">
    <source>
        <dbReference type="ARBA" id="ARBA00022801"/>
    </source>
</evidence>
<dbReference type="Proteomes" id="UP001289066">
    <property type="component" value="Unassembled WGS sequence"/>
</dbReference>
<feature type="non-terminal residue" evidence="5">
    <location>
        <position position="296"/>
    </location>
</feature>
<evidence type="ECO:0000256" key="3">
    <source>
        <dbReference type="PROSITE-ProRule" id="PRU01353"/>
    </source>
</evidence>
<feature type="domain" description="GH84" evidence="4">
    <location>
        <begin position="1"/>
        <end position="214"/>
    </location>
</feature>